<dbReference type="OrthoDB" id="5783840at2759"/>
<reference evidence="6" key="2">
    <citation type="submission" date="2020-09" db="EMBL/GenBank/DDBJ databases">
        <authorList>
            <person name="Kikuchi T."/>
        </authorList>
    </citation>
    <scope>NUCLEOTIDE SEQUENCE</scope>
    <source>
        <strain evidence="6">Ka4C1</strain>
    </source>
</reference>
<dbReference type="InterPro" id="IPR006208">
    <property type="entry name" value="Glyco_hormone_CN"/>
</dbReference>
<keyword evidence="4" id="KW-1015">Disulfide bond</keyword>
<name>A0A1I7SAT0_BURXY</name>
<dbReference type="GO" id="GO:0005615">
    <property type="term" value="C:extracellular space"/>
    <property type="evidence" value="ECO:0007669"/>
    <property type="project" value="TreeGrafter"/>
</dbReference>
<evidence type="ECO:0000313" key="7">
    <source>
        <dbReference type="Proteomes" id="UP000095284"/>
    </source>
</evidence>
<dbReference type="Proteomes" id="UP000659654">
    <property type="component" value="Unassembled WGS sequence"/>
</dbReference>
<evidence type="ECO:0000256" key="1">
    <source>
        <dbReference type="ARBA" id="ARBA00004613"/>
    </source>
</evidence>
<evidence type="ECO:0000313" key="9">
    <source>
        <dbReference type="WBParaSite" id="BXY_1012700.1"/>
    </source>
</evidence>
<dbReference type="Proteomes" id="UP000582659">
    <property type="component" value="Unassembled WGS sequence"/>
</dbReference>
<accession>A0A1I7SAT0</accession>
<evidence type="ECO:0000256" key="4">
    <source>
        <dbReference type="ARBA" id="ARBA00023157"/>
    </source>
</evidence>
<organism evidence="7 9">
    <name type="scientific">Bursaphelenchus xylophilus</name>
    <name type="common">Pinewood nematode worm</name>
    <name type="synonym">Aphelenchoides xylophilus</name>
    <dbReference type="NCBI Taxonomy" id="6326"/>
    <lineage>
        <taxon>Eukaryota</taxon>
        <taxon>Metazoa</taxon>
        <taxon>Ecdysozoa</taxon>
        <taxon>Nematoda</taxon>
        <taxon>Chromadorea</taxon>
        <taxon>Rhabditida</taxon>
        <taxon>Tylenchina</taxon>
        <taxon>Tylenchomorpha</taxon>
        <taxon>Aphelenchoidea</taxon>
        <taxon>Aphelenchoididae</taxon>
        <taxon>Bursaphelenchus</taxon>
    </lineage>
</organism>
<feature type="domain" description="Glycoprotein hormone subunit beta" evidence="5">
    <location>
        <begin position="87"/>
        <end position="163"/>
    </location>
</feature>
<gene>
    <name evidence="6" type="ORF">BXYJ_LOCUS13273</name>
</gene>
<dbReference type="AlphaFoldDB" id="A0A1I7SAT0"/>
<dbReference type="GO" id="GO:0007186">
    <property type="term" value="P:G protein-coupled receptor signaling pathway"/>
    <property type="evidence" value="ECO:0007669"/>
    <property type="project" value="TreeGrafter"/>
</dbReference>
<comment type="similarity">
    <text evidence="2">Belongs to the glycoprotein hormones subunit beta family.</text>
</comment>
<dbReference type="Proteomes" id="UP000095284">
    <property type="component" value="Unplaced"/>
</dbReference>
<dbReference type="EMBL" id="CAJFCV020000005">
    <property type="protein sequence ID" value="CAG9126801.1"/>
    <property type="molecule type" value="Genomic_DNA"/>
</dbReference>
<evidence type="ECO:0000313" key="8">
    <source>
        <dbReference type="Proteomes" id="UP000659654"/>
    </source>
</evidence>
<dbReference type="EMBL" id="CAJFDI010000005">
    <property type="protein sequence ID" value="CAD5233182.1"/>
    <property type="molecule type" value="Genomic_DNA"/>
</dbReference>
<dbReference type="PANTHER" id="PTHR11515">
    <property type="entry name" value="GLYCOPROTEIN HORMONE BETA CHAIN"/>
    <property type="match status" value="1"/>
</dbReference>
<dbReference type="InterPro" id="IPR029034">
    <property type="entry name" value="Cystine-knot_cytokine"/>
</dbReference>
<dbReference type="Gene3D" id="2.10.90.10">
    <property type="entry name" value="Cystine-knot cytokines"/>
    <property type="match status" value="1"/>
</dbReference>
<dbReference type="SMR" id="A0A1I7SAT0"/>
<dbReference type="GO" id="GO:0005179">
    <property type="term" value="F:hormone activity"/>
    <property type="evidence" value="ECO:0007669"/>
    <property type="project" value="InterPro"/>
</dbReference>
<dbReference type="WBParaSite" id="BXY_1012700.1">
    <property type="protein sequence ID" value="BXY_1012700.1"/>
    <property type="gene ID" value="BXY_1012700"/>
</dbReference>
<evidence type="ECO:0000259" key="5">
    <source>
        <dbReference type="Pfam" id="PF00007"/>
    </source>
</evidence>
<dbReference type="GO" id="GO:0005737">
    <property type="term" value="C:cytoplasm"/>
    <property type="evidence" value="ECO:0007669"/>
    <property type="project" value="TreeGrafter"/>
</dbReference>
<evidence type="ECO:0000313" key="6">
    <source>
        <dbReference type="EMBL" id="CAD5233182.1"/>
    </source>
</evidence>
<sequence>MFRGRPNQLLCPVINGLDIKWAKDLNGSQEFYPILLTRKALIRRKFEFEMRYFAILIVLANVLAIVNANCEFTMDYIPEYSNIIRTDNEGRSCRGNISLPFCRGACKTSEEGVHVFPYRESTSHVCVLVGTAERDVNLTDCDTGADPSVAYVTISAATECECRELEPRP</sequence>
<dbReference type="Pfam" id="PF00007">
    <property type="entry name" value="Cys_knot"/>
    <property type="match status" value="1"/>
</dbReference>
<proteinExistence type="inferred from homology"/>
<dbReference type="InterPro" id="IPR001545">
    <property type="entry name" value="Gonadotropin_bsu"/>
</dbReference>
<evidence type="ECO:0000256" key="2">
    <source>
        <dbReference type="ARBA" id="ARBA00006552"/>
    </source>
</evidence>
<keyword evidence="8" id="KW-1185">Reference proteome</keyword>
<dbReference type="PANTHER" id="PTHR11515:SF13">
    <property type="entry name" value="GLYCOPROTEIN HORMONE BETA 5, ISOFORM A"/>
    <property type="match status" value="1"/>
</dbReference>
<reference evidence="9" key="1">
    <citation type="submission" date="2016-11" db="UniProtKB">
        <authorList>
            <consortium name="WormBaseParasite"/>
        </authorList>
    </citation>
    <scope>IDENTIFICATION</scope>
</reference>
<comment type="subcellular location">
    <subcellularLocation>
        <location evidence="1">Secreted</location>
    </subcellularLocation>
</comment>
<keyword evidence="3" id="KW-0964">Secreted</keyword>
<evidence type="ECO:0000256" key="3">
    <source>
        <dbReference type="ARBA" id="ARBA00022525"/>
    </source>
</evidence>
<protein>
    <submittedName>
        <fullName evidence="6">(pine wood nematode) hypothetical protein</fullName>
    </submittedName>
    <submittedName>
        <fullName evidence="9">Cys_knot domain-containing protein</fullName>
    </submittedName>
</protein>
<dbReference type="SUPFAM" id="SSF57501">
    <property type="entry name" value="Cystine-knot cytokines"/>
    <property type="match status" value="1"/>
</dbReference>